<dbReference type="Proteomes" id="UP001054252">
    <property type="component" value="Unassembled WGS sequence"/>
</dbReference>
<proteinExistence type="predicted"/>
<keyword evidence="3" id="KW-1185">Reference proteome</keyword>
<dbReference type="AlphaFoldDB" id="A0AAV5ID08"/>
<protein>
    <recommendedName>
        <fullName evidence="4">Defensin-like protein</fullName>
    </recommendedName>
</protein>
<organism evidence="2 3">
    <name type="scientific">Rubroshorea leprosula</name>
    <dbReference type="NCBI Taxonomy" id="152421"/>
    <lineage>
        <taxon>Eukaryota</taxon>
        <taxon>Viridiplantae</taxon>
        <taxon>Streptophyta</taxon>
        <taxon>Embryophyta</taxon>
        <taxon>Tracheophyta</taxon>
        <taxon>Spermatophyta</taxon>
        <taxon>Magnoliopsida</taxon>
        <taxon>eudicotyledons</taxon>
        <taxon>Gunneridae</taxon>
        <taxon>Pentapetalae</taxon>
        <taxon>rosids</taxon>
        <taxon>malvids</taxon>
        <taxon>Malvales</taxon>
        <taxon>Dipterocarpaceae</taxon>
        <taxon>Rubroshorea</taxon>
    </lineage>
</organism>
<reference evidence="2 3" key="1">
    <citation type="journal article" date="2021" name="Commun. Biol.">
        <title>The genome of Shorea leprosula (Dipterocarpaceae) highlights the ecological relevance of drought in aseasonal tropical rainforests.</title>
        <authorList>
            <person name="Ng K.K.S."/>
            <person name="Kobayashi M.J."/>
            <person name="Fawcett J.A."/>
            <person name="Hatakeyama M."/>
            <person name="Paape T."/>
            <person name="Ng C.H."/>
            <person name="Ang C.C."/>
            <person name="Tnah L.H."/>
            <person name="Lee C.T."/>
            <person name="Nishiyama T."/>
            <person name="Sese J."/>
            <person name="O'Brien M.J."/>
            <person name="Copetti D."/>
            <person name="Mohd Noor M.I."/>
            <person name="Ong R.C."/>
            <person name="Putra M."/>
            <person name="Sireger I.Z."/>
            <person name="Indrioko S."/>
            <person name="Kosugi Y."/>
            <person name="Izuno A."/>
            <person name="Isagi Y."/>
            <person name="Lee S.L."/>
            <person name="Shimizu K.K."/>
        </authorList>
    </citation>
    <scope>NUCLEOTIDE SEQUENCE [LARGE SCALE GENOMIC DNA]</scope>
    <source>
        <strain evidence="2">214</strain>
    </source>
</reference>
<dbReference type="EMBL" id="BPVZ01000009">
    <property type="protein sequence ID" value="GKU96061.1"/>
    <property type="molecule type" value="Genomic_DNA"/>
</dbReference>
<name>A0AAV5ID08_9ROSI</name>
<feature type="signal peptide" evidence="1">
    <location>
        <begin position="1"/>
        <end position="19"/>
    </location>
</feature>
<sequence>MRNFSTFVLLVIVLWAVCGNGPVVMSEDTCEKRLLGSDFSPDYCTEELCAGNCYNVYGDTAVGTCIKSEECYCSFPC</sequence>
<evidence type="ECO:0000256" key="1">
    <source>
        <dbReference type="SAM" id="SignalP"/>
    </source>
</evidence>
<keyword evidence="1" id="KW-0732">Signal</keyword>
<evidence type="ECO:0008006" key="4">
    <source>
        <dbReference type="Google" id="ProtNLM"/>
    </source>
</evidence>
<feature type="chain" id="PRO_5043528859" description="Defensin-like protein" evidence="1">
    <location>
        <begin position="20"/>
        <end position="77"/>
    </location>
</feature>
<accession>A0AAV5ID08</accession>
<gene>
    <name evidence="2" type="ORF">SLEP1_g9342</name>
</gene>
<evidence type="ECO:0000313" key="2">
    <source>
        <dbReference type="EMBL" id="GKU96061.1"/>
    </source>
</evidence>
<comment type="caution">
    <text evidence="2">The sequence shown here is derived from an EMBL/GenBank/DDBJ whole genome shotgun (WGS) entry which is preliminary data.</text>
</comment>
<evidence type="ECO:0000313" key="3">
    <source>
        <dbReference type="Proteomes" id="UP001054252"/>
    </source>
</evidence>